<protein>
    <submittedName>
        <fullName evidence="1">Uncharacterized protein</fullName>
    </submittedName>
</protein>
<dbReference type="Gramene" id="OE9A020761T1">
    <property type="protein sequence ID" value="OE9A020761C1"/>
    <property type="gene ID" value="OE9A020761"/>
</dbReference>
<evidence type="ECO:0000313" key="2">
    <source>
        <dbReference type="Proteomes" id="UP000594638"/>
    </source>
</evidence>
<dbReference type="AlphaFoldDB" id="A0A8S0V2E5"/>
<dbReference type="OrthoDB" id="1930729at2759"/>
<keyword evidence="2" id="KW-1185">Reference proteome</keyword>
<dbReference type="Proteomes" id="UP000594638">
    <property type="component" value="Unassembled WGS sequence"/>
</dbReference>
<comment type="caution">
    <text evidence="1">The sequence shown here is derived from an EMBL/GenBank/DDBJ whole genome shotgun (WGS) entry which is preliminary data.</text>
</comment>
<gene>
    <name evidence="1" type="ORF">OLEA9_A020761</name>
</gene>
<sequence length="155" mass="17613">MDRVLEKRRLKDKYFKNMDKILCAQLEQTFLRSSTSRANRYKLGLALIIEGVLGLSGTLGKEILDAKKKKKKAISYTVHNFPIAVQLHVTLHPTEAERGQPHIATLLSFNDPPILALDDLDKDNVPPQFHSEPLAVLVWTAPKMRLLMRTMRVKG</sequence>
<accession>A0A8S0V2E5</accession>
<name>A0A8S0V2E5_OLEEU</name>
<reference evidence="1 2" key="1">
    <citation type="submission" date="2019-12" db="EMBL/GenBank/DDBJ databases">
        <authorList>
            <person name="Alioto T."/>
            <person name="Alioto T."/>
            <person name="Gomez Garrido J."/>
        </authorList>
    </citation>
    <scope>NUCLEOTIDE SEQUENCE [LARGE SCALE GENOMIC DNA]</scope>
</reference>
<organism evidence="1 2">
    <name type="scientific">Olea europaea subsp. europaea</name>
    <dbReference type="NCBI Taxonomy" id="158383"/>
    <lineage>
        <taxon>Eukaryota</taxon>
        <taxon>Viridiplantae</taxon>
        <taxon>Streptophyta</taxon>
        <taxon>Embryophyta</taxon>
        <taxon>Tracheophyta</taxon>
        <taxon>Spermatophyta</taxon>
        <taxon>Magnoliopsida</taxon>
        <taxon>eudicotyledons</taxon>
        <taxon>Gunneridae</taxon>
        <taxon>Pentapetalae</taxon>
        <taxon>asterids</taxon>
        <taxon>lamiids</taxon>
        <taxon>Lamiales</taxon>
        <taxon>Oleaceae</taxon>
        <taxon>Oleeae</taxon>
        <taxon>Olea</taxon>
    </lineage>
</organism>
<proteinExistence type="predicted"/>
<dbReference type="EMBL" id="CACTIH010009089">
    <property type="protein sequence ID" value="CAA3023394.1"/>
    <property type="molecule type" value="Genomic_DNA"/>
</dbReference>
<evidence type="ECO:0000313" key="1">
    <source>
        <dbReference type="EMBL" id="CAA3023394.1"/>
    </source>
</evidence>